<dbReference type="FunFam" id="1.10.10.10:FF:000322">
    <property type="entry name" value="Probable disease resistance protein At1g63360"/>
    <property type="match status" value="1"/>
</dbReference>
<organism evidence="6 7">
    <name type="scientific">Corchorus capsularis</name>
    <name type="common">Jute</name>
    <dbReference type="NCBI Taxonomy" id="210143"/>
    <lineage>
        <taxon>Eukaryota</taxon>
        <taxon>Viridiplantae</taxon>
        <taxon>Streptophyta</taxon>
        <taxon>Embryophyta</taxon>
        <taxon>Tracheophyta</taxon>
        <taxon>Spermatophyta</taxon>
        <taxon>Magnoliopsida</taxon>
        <taxon>eudicotyledons</taxon>
        <taxon>Gunneridae</taxon>
        <taxon>Pentapetalae</taxon>
        <taxon>rosids</taxon>
        <taxon>malvids</taxon>
        <taxon>Malvales</taxon>
        <taxon>Malvaceae</taxon>
        <taxon>Grewioideae</taxon>
        <taxon>Apeibeae</taxon>
        <taxon>Corchorus</taxon>
    </lineage>
</organism>
<accession>A0A1R3JWM1</accession>
<dbReference type="FunFam" id="3.40.50.300:FF:001091">
    <property type="entry name" value="Probable disease resistance protein At1g61300"/>
    <property type="match status" value="1"/>
</dbReference>
<dbReference type="InterPro" id="IPR002182">
    <property type="entry name" value="NB-ARC"/>
</dbReference>
<dbReference type="OMA" id="VANTIWS"/>
<evidence type="ECO:0000259" key="5">
    <source>
        <dbReference type="Pfam" id="PF23559"/>
    </source>
</evidence>
<dbReference type="STRING" id="210143.A0A1R3JWM1"/>
<gene>
    <name evidence="6" type="ORF">CCACVL1_03880</name>
</gene>
<dbReference type="Gene3D" id="3.40.50.300">
    <property type="entry name" value="P-loop containing nucleotide triphosphate hydrolases"/>
    <property type="match status" value="1"/>
</dbReference>
<name>A0A1R3JWM1_COCAP</name>
<dbReference type="InterPro" id="IPR036388">
    <property type="entry name" value="WH-like_DNA-bd_sf"/>
</dbReference>
<dbReference type="PANTHER" id="PTHR33463:SF190">
    <property type="entry name" value="DISEASE RESISTANCE PROTEIN RPS2-LIKE"/>
    <property type="match status" value="1"/>
</dbReference>
<proteinExistence type="predicted"/>
<dbReference type="PRINTS" id="PR00364">
    <property type="entry name" value="DISEASERSIST"/>
</dbReference>
<dbReference type="Proteomes" id="UP000188268">
    <property type="component" value="Unassembled WGS sequence"/>
</dbReference>
<evidence type="ECO:0000256" key="1">
    <source>
        <dbReference type="ARBA" id="ARBA00022614"/>
    </source>
</evidence>
<reference evidence="6 7" key="1">
    <citation type="submission" date="2013-09" db="EMBL/GenBank/DDBJ databases">
        <title>Corchorus capsularis genome sequencing.</title>
        <authorList>
            <person name="Alam M."/>
            <person name="Haque M.S."/>
            <person name="Islam M.S."/>
            <person name="Emdad E.M."/>
            <person name="Islam M.M."/>
            <person name="Ahmed B."/>
            <person name="Halim A."/>
            <person name="Hossen Q.M.M."/>
            <person name="Hossain M.Z."/>
            <person name="Ahmed R."/>
            <person name="Khan M.M."/>
            <person name="Islam R."/>
            <person name="Rashid M.M."/>
            <person name="Khan S.A."/>
            <person name="Rahman M.S."/>
            <person name="Alam M."/>
        </authorList>
    </citation>
    <scope>NUCLEOTIDE SEQUENCE [LARGE SCALE GENOMIC DNA]</scope>
    <source>
        <strain evidence="7">cv. CVL-1</strain>
        <tissue evidence="6">Whole seedling</tissue>
    </source>
</reference>
<dbReference type="InterPro" id="IPR050905">
    <property type="entry name" value="Plant_NBS-LRR"/>
</dbReference>
<comment type="caution">
    <text evidence="6">The sequence shown here is derived from an EMBL/GenBank/DDBJ whole genome shotgun (WGS) entry which is preliminary data.</text>
</comment>
<dbReference type="Pfam" id="PF23559">
    <property type="entry name" value="WHD_DRP"/>
    <property type="match status" value="1"/>
</dbReference>
<feature type="domain" description="Disease resistance protein winged helix" evidence="5">
    <location>
        <begin position="284"/>
        <end position="356"/>
    </location>
</feature>
<dbReference type="Pfam" id="PF00931">
    <property type="entry name" value="NB-ARC"/>
    <property type="match status" value="1"/>
</dbReference>
<keyword evidence="2" id="KW-0677">Repeat</keyword>
<dbReference type="PANTHER" id="PTHR33463">
    <property type="entry name" value="NB-ARC DOMAIN-CONTAINING PROTEIN-RELATED"/>
    <property type="match status" value="1"/>
</dbReference>
<feature type="domain" description="NB-ARC" evidence="4">
    <location>
        <begin position="72"/>
        <end position="214"/>
    </location>
</feature>
<evidence type="ECO:0000313" key="7">
    <source>
        <dbReference type="Proteomes" id="UP000188268"/>
    </source>
</evidence>
<dbReference type="EMBL" id="AWWV01006905">
    <property type="protein sequence ID" value="OMO99234.1"/>
    <property type="molecule type" value="Genomic_DNA"/>
</dbReference>
<keyword evidence="3" id="KW-0611">Plant defense</keyword>
<dbReference type="SUPFAM" id="SSF52540">
    <property type="entry name" value="P-loop containing nucleoside triphosphate hydrolases"/>
    <property type="match status" value="1"/>
</dbReference>
<keyword evidence="7" id="KW-1185">Reference proteome</keyword>
<protein>
    <submittedName>
        <fullName evidence="6">Disease resistance protein</fullName>
    </submittedName>
</protein>
<evidence type="ECO:0000256" key="3">
    <source>
        <dbReference type="ARBA" id="ARBA00022821"/>
    </source>
</evidence>
<evidence type="ECO:0000256" key="2">
    <source>
        <dbReference type="ARBA" id="ARBA00022737"/>
    </source>
</evidence>
<dbReference type="GO" id="GO:0043531">
    <property type="term" value="F:ADP binding"/>
    <property type="evidence" value="ECO:0007669"/>
    <property type="project" value="InterPro"/>
</dbReference>
<sequence>MNTEMQNIEERYRVVRYFSRARLGKRVCRKIEEVKAIHQQGSFPEGVTVDHRPAASGVTFPTTILQGEIDVKEQIWAYLVDSNYDIGMIGVCGMGGIGKTTIMKHINNQLLEKNMFEKVVWVTVSKELNVFKLQQDIADAMDGSSSLPENGSGSRAAELMKILERKRHVLILDDVWQRFSLVDVGIPVPTLHSGRKLVLTSRSIEIVKLVVQQCGGLPLAIVTIAACMKGVDDDTCEWRNALNELRERVKSVKGLETEIFECLMFSYDRLGDQKLQNCFLYCSLYPEDYEIERIELIEKWIDEGLLDEFGTRQAMHDRGNSILNKLENNCLLEGATTINNDLRRKVRMHDVLRDMALWIKRAGQKFMVKAGLQLKEVPSENEWTSDLEKEGFEEYAKSMLDHQGPKHYLVAVGSGKRPDYFYFDDGASRLIQNPKLNKEIVFNILK</sequence>
<keyword evidence="1" id="KW-0433">Leucine-rich repeat</keyword>
<dbReference type="Gramene" id="OMO99234">
    <property type="protein sequence ID" value="OMO99234"/>
    <property type="gene ID" value="CCACVL1_03880"/>
</dbReference>
<evidence type="ECO:0000259" key="4">
    <source>
        <dbReference type="Pfam" id="PF00931"/>
    </source>
</evidence>
<dbReference type="InterPro" id="IPR058922">
    <property type="entry name" value="WHD_DRP"/>
</dbReference>
<dbReference type="InterPro" id="IPR027417">
    <property type="entry name" value="P-loop_NTPase"/>
</dbReference>
<dbReference type="AlphaFoldDB" id="A0A1R3JWM1"/>
<dbReference type="GO" id="GO:0006952">
    <property type="term" value="P:defense response"/>
    <property type="evidence" value="ECO:0007669"/>
    <property type="project" value="UniProtKB-KW"/>
</dbReference>
<dbReference type="OrthoDB" id="1926275at2759"/>
<evidence type="ECO:0000313" key="6">
    <source>
        <dbReference type="EMBL" id="OMO99234.1"/>
    </source>
</evidence>
<dbReference type="Gene3D" id="1.10.10.10">
    <property type="entry name" value="Winged helix-like DNA-binding domain superfamily/Winged helix DNA-binding domain"/>
    <property type="match status" value="1"/>
</dbReference>